<feature type="transmembrane region" description="Helical" evidence="6">
    <location>
        <begin position="435"/>
        <end position="457"/>
    </location>
</feature>
<evidence type="ECO:0000256" key="2">
    <source>
        <dbReference type="ARBA" id="ARBA00022475"/>
    </source>
</evidence>
<feature type="transmembrane region" description="Helical" evidence="6">
    <location>
        <begin position="403"/>
        <end position="423"/>
    </location>
</feature>
<keyword evidence="4 6" id="KW-1133">Transmembrane helix</keyword>
<feature type="transmembrane region" description="Helical" evidence="6">
    <location>
        <begin position="230"/>
        <end position="247"/>
    </location>
</feature>
<accession>A0ABW8IQR1</accession>
<name>A0ABW8IQR1_9GAMM</name>
<evidence type="ECO:0000256" key="3">
    <source>
        <dbReference type="ARBA" id="ARBA00022692"/>
    </source>
</evidence>
<feature type="transmembrane region" description="Helical" evidence="6">
    <location>
        <begin position="125"/>
        <end position="145"/>
    </location>
</feature>
<dbReference type="Proteomes" id="UP001620405">
    <property type="component" value="Unassembled WGS sequence"/>
</dbReference>
<feature type="transmembrane region" description="Helical" evidence="6">
    <location>
        <begin position="344"/>
        <end position="366"/>
    </location>
</feature>
<feature type="transmembrane region" description="Helical" evidence="6">
    <location>
        <begin position="262"/>
        <end position="282"/>
    </location>
</feature>
<keyword evidence="5 6" id="KW-0472">Membrane</keyword>
<dbReference type="InterPro" id="IPR050833">
    <property type="entry name" value="Poly_Biosynth_Transport"/>
</dbReference>
<evidence type="ECO:0000256" key="6">
    <source>
        <dbReference type="SAM" id="Phobius"/>
    </source>
</evidence>
<feature type="transmembrane region" description="Helical" evidence="6">
    <location>
        <begin position="378"/>
        <end position="397"/>
    </location>
</feature>
<feature type="transmembrane region" description="Helical" evidence="6">
    <location>
        <begin position="40"/>
        <end position="64"/>
    </location>
</feature>
<organism evidence="7 8">
    <name type="scientific">Dyella lipolytica</name>
    <dbReference type="NCBI Taxonomy" id="1867835"/>
    <lineage>
        <taxon>Bacteria</taxon>
        <taxon>Pseudomonadati</taxon>
        <taxon>Pseudomonadota</taxon>
        <taxon>Gammaproteobacteria</taxon>
        <taxon>Lysobacterales</taxon>
        <taxon>Rhodanobacteraceae</taxon>
        <taxon>Dyella</taxon>
    </lineage>
</organism>
<dbReference type="PANTHER" id="PTHR30250:SF26">
    <property type="entry name" value="PSMA PROTEIN"/>
    <property type="match status" value="1"/>
</dbReference>
<feature type="transmembrane region" description="Helical" evidence="6">
    <location>
        <begin position="84"/>
        <end position="105"/>
    </location>
</feature>
<keyword evidence="8" id="KW-1185">Reference proteome</keyword>
<dbReference type="Pfam" id="PF01943">
    <property type="entry name" value="Polysacc_synt"/>
    <property type="match status" value="1"/>
</dbReference>
<proteinExistence type="predicted"/>
<keyword evidence="3 6" id="KW-0812">Transmembrane</keyword>
<evidence type="ECO:0000313" key="7">
    <source>
        <dbReference type="EMBL" id="MFK2872292.1"/>
    </source>
</evidence>
<evidence type="ECO:0000256" key="4">
    <source>
        <dbReference type="ARBA" id="ARBA00022989"/>
    </source>
</evidence>
<reference evidence="7 8" key="1">
    <citation type="submission" date="2020-10" db="EMBL/GenBank/DDBJ databases">
        <title>Phylogeny of dyella-like bacteria.</title>
        <authorList>
            <person name="Fu J."/>
        </authorList>
    </citation>
    <scope>NUCLEOTIDE SEQUENCE [LARGE SCALE GENOMIC DNA]</scope>
    <source>
        <strain evidence="7 8">DHOB07</strain>
    </source>
</reference>
<evidence type="ECO:0000256" key="5">
    <source>
        <dbReference type="ARBA" id="ARBA00023136"/>
    </source>
</evidence>
<keyword evidence="2" id="KW-1003">Cell membrane</keyword>
<evidence type="ECO:0000256" key="1">
    <source>
        <dbReference type="ARBA" id="ARBA00004651"/>
    </source>
</evidence>
<feature type="transmembrane region" description="Helical" evidence="6">
    <location>
        <begin position="187"/>
        <end position="210"/>
    </location>
</feature>
<protein>
    <submittedName>
        <fullName evidence="7">Oligosaccharide flippase family protein</fullName>
    </submittedName>
</protein>
<dbReference type="InterPro" id="IPR002797">
    <property type="entry name" value="Polysacc_synth"/>
</dbReference>
<comment type="caution">
    <text evidence="7">The sequence shown here is derived from an EMBL/GenBank/DDBJ whole genome shotgun (WGS) entry which is preliminary data.</text>
</comment>
<gene>
    <name evidence="7" type="ORF">ISP13_02015</name>
</gene>
<evidence type="ECO:0000313" key="8">
    <source>
        <dbReference type="Proteomes" id="UP001620405"/>
    </source>
</evidence>
<dbReference type="EMBL" id="JADIKG010000009">
    <property type="protein sequence ID" value="MFK2872292.1"/>
    <property type="molecule type" value="Genomic_DNA"/>
</dbReference>
<feature type="transmembrane region" description="Helical" evidence="6">
    <location>
        <begin position="469"/>
        <end position="489"/>
    </location>
</feature>
<feature type="transmembrane region" description="Helical" evidence="6">
    <location>
        <begin position="157"/>
        <end position="181"/>
    </location>
</feature>
<sequence length="501" mass="54286">MFEVGLKQNIVANYLGTGWTALMNLAFVPLYIRYLGIEAYGLIGVFAMLQGLLSLLDLGMAPTISREMARLNSSADSTSSARTLLRSVEVVSTCIALAMMTGLWLASSWLANDWFVTKNLSIDAVAHALVIMGCLVGLRIIENVYRSAMIGLQKQVLMNLVIGVMATLRGLGAVVVLALVANSIQAFFLWQLTVSAIGIGALAAATYSLLPHEAVPASFSFNALQGVRRFAAGTMAITCISLLLSNMDKILLSRLLSLETFGYYAFAVVVAQTPLGLVNPIAQAFYPRFTQLHSNGQQPALANAYHSAAQLITVLLGTATVFIVMFGHELLEVWTKSAVLSDRIYVIAAILSCGSLFNGLMTIPYYLQLSYGWTGLTVRINAVALVVVVPALLMLVPRYGVTAAAWVWLVLNISYIVVVIPLMHRRLLPREKWHWYVRDVGVPLAAAVLAGLLLRLLSPAHLGQRLEVAALLSYALLLLTVAALAAPIIRARALKMLSWID</sequence>
<dbReference type="PANTHER" id="PTHR30250">
    <property type="entry name" value="PST FAMILY PREDICTED COLANIC ACID TRANSPORTER"/>
    <property type="match status" value="1"/>
</dbReference>
<comment type="subcellular location">
    <subcellularLocation>
        <location evidence="1">Cell membrane</location>
        <topology evidence="1">Multi-pass membrane protein</topology>
    </subcellularLocation>
</comment>
<feature type="transmembrane region" description="Helical" evidence="6">
    <location>
        <begin position="12"/>
        <end position="34"/>
    </location>
</feature>
<dbReference type="RefSeq" id="WP_404600977.1">
    <property type="nucleotide sequence ID" value="NZ_JADIKG010000009.1"/>
</dbReference>
<feature type="transmembrane region" description="Helical" evidence="6">
    <location>
        <begin position="303"/>
        <end position="324"/>
    </location>
</feature>